<evidence type="ECO:0000313" key="2">
    <source>
        <dbReference type="EMBL" id="JAP07944.1"/>
    </source>
</evidence>
<feature type="non-terminal residue" evidence="2">
    <location>
        <position position="1"/>
    </location>
</feature>
<reference evidence="2" key="1">
    <citation type="submission" date="2015-12" db="EMBL/GenBank/DDBJ databases">
        <title>Gene expression during late stages of embryo sac development: a critical building block for successful pollen-pistil interactions.</title>
        <authorList>
            <person name="Liu Y."/>
            <person name="Joly V."/>
            <person name="Sabar M."/>
            <person name="Matton D.P."/>
        </authorList>
    </citation>
    <scope>NUCLEOTIDE SEQUENCE</scope>
</reference>
<accession>A0A0V0GJ26</accession>
<feature type="compositionally biased region" description="Basic and acidic residues" evidence="1">
    <location>
        <begin position="110"/>
        <end position="123"/>
    </location>
</feature>
<sequence>SSGSEISHHLSSSVSPETAPHESSLSPEVAPLQSFLSLTFEVLTLSFPCCSGSYPSEHQEDHPHLSYSVSPEIDPLESSLSPKVDPLQSSLSRTFEVPTLSFPCRSGSHPSEHGEDQRILLCP</sequence>
<proteinExistence type="predicted"/>
<dbReference type="AlphaFoldDB" id="A0A0V0GJ26"/>
<name>A0A0V0GJ26_SOLCH</name>
<evidence type="ECO:0000256" key="1">
    <source>
        <dbReference type="SAM" id="MobiDB-lite"/>
    </source>
</evidence>
<feature type="region of interest" description="Disordered" evidence="1">
    <location>
        <begin position="100"/>
        <end position="123"/>
    </location>
</feature>
<protein>
    <submittedName>
        <fullName evidence="2">Putative ovule protein</fullName>
    </submittedName>
</protein>
<feature type="region of interest" description="Disordered" evidence="1">
    <location>
        <begin position="1"/>
        <end position="27"/>
    </location>
</feature>
<dbReference type="EMBL" id="GEDG01037768">
    <property type="protein sequence ID" value="JAP07944.1"/>
    <property type="molecule type" value="Transcribed_RNA"/>
</dbReference>
<feature type="compositionally biased region" description="Low complexity" evidence="1">
    <location>
        <begin position="1"/>
        <end position="15"/>
    </location>
</feature>
<feature type="region of interest" description="Disordered" evidence="1">
    <location>
        <begin position="54"/>
        <end position="87"/>
    </location>
</feature>
<organism evidence="2">
    <name type="scientific">Solanum chacoense</name>
    <name type="common">Chaco potato</name>
    <dbReference type="NCBI Taxonomy" id="4108"/>
    <lineage>
        <taxon>Eukaryota</taxon>
        <taxon>Viridiplantae</taxon>
        <taxon>Streptophyta</taxon>
        <taxon>Embryophyta</taxon>
        <taxon>Tracheophyta</taxon>
        <taxon>Spermatophyta</taxon>
        <taxon>Magnoliopsida</taxon>
        <taxon>eudicotyledons</taxon>
        <taxon>Gunneridae</taxon>
        <taxon>Pentapetalae</taxon>
        <taxon>asterids</taxon>
        <taxon>lamiids</taxon>
        <taxon>Solanales</taxon>
        <taxon>Solanaceae</taxon>
        <taxon>Solanoideae</taxon>
        <taxon>Solaneae</taxon>
        <taxon>Solanum</taxon>
    </lineage>
</organism>